<sequence length="338" mass="36124">MGIMERLAASSAAQCGPEAHNSAARLGASAVPDPVAAKLPRSIDYLRPAACLISGCWVGEEGRKGDKERPSGDGFWMIHLQQAALRSRHRRPLFWLSARLFWRSNPLALHVILLSIYLLVLPAPYGPSAYYLCRVCVGLHFYNRRSLHAHAHMGIAALAALQDAELCSRQYWHTQSTGRNCPGSSSIDQAPVNPVPEAESIAQPCAGTLYMYEPVQYLLARTYKGRGTSRQILQVNGTSCISPLLARPTGLQLARLAATGPTSTGLVAFALPAQGPLNFAAAHEPCQSCQARGCANGKGSAAVPTTEPGVPVRDAVLSSTSWGLSRLGAGTSRSPTYR</sequence>
<reference evidence="1 2" key="1">
    <citation type="journal article" date="2011" name="Genome Biol.">
        <title>Comparative genome sequence analysis underscores mycoparasitism as the ancestral life style of Trichoderma.</title>
        <authorList>
            <person name="Kubicek C.P."/>
            <person name="Herrera-Estrella A."/>
            <person name="Seidl-Seiboth V."/>
            <person name="Martinez D.A."/>
            <person name="Druzhinina I.S."/>
            <person name="Thon M."/>
            <person name="Zeilinger S."/>
            <person name="Casas-Flores S."/>
            <person name="Horwitz B.A."/>
            <person name="Mukherjee P.K."/>
            <person name="Mukherjee M."/>
            <person name="Kredics L."/>
            <person name="Alcaraz L.D."/>
            <person name="Aerts A."/>
            <person name="Antal Z."/>
            <person name="Atanasova L."/>
            <person name="Cervantes-Badillo M.G."/>
            <person name="Challacombe J."/>
            <person name="Chertkov O."/>
            <person name="McCluskey K."/>
            <person name="Coulpier F."/>
            <person name="Deshpande N."/>
            <person name="von Doehren H."/>
            <person name="Ebbole D.J."/>
            <person name="Esquivel-Naranjo E.U."/>
            <person name="Fekete E."/>
            <person name="Flipphi M."/>
            <person name="Glaser F."/>
            <person name="Gomez-Rodriguez E.Y."/>
            <person name="Gruber S."/>
            <person name="Han C."/>
            <person name="Henrissat B."/>
            <person name="Hermosa R."/>
            <person name="Hernandez-Onate M."/>
            <person name="Karaffa L."/>
            <person name="Kosti I."/>
            <person name="Le Crom S."/>
            <person name="Lindquist E."/>
            <person name="Lucas S."/>
            <person name="Luebeck M."/>
            <person name="Luebeck P.S."/>
            <person name="Margeot A."/>
            <person name="Metz B."/>
            <person name="Misra M."/>
            <person name="Nevalainen H."/>
            <person name="Omann M."/>
            <person name="Packer N."/>
            <person name="Perrone G."/>
            <person name="Uresti-Rivera E.E."/>
            <person name="Salamov A."/>
            <person name="Schmoll M."/>
            <person name="Seiboth B."/>
            <person name="Shapiro H."/>
            <person name="Sukno S."/>
            <person name="Tamayo-Ramos J.A."/>
            <person name="Tisch D."/>
            <person name="Wiest A."/>
            <person name="Wilkinson H.H."/>
            <person name="Zhang M."/>
            <person name="Coutinho P.M."/>
            <person name="Kenerley C.M."/>
            <person name="Monte E."/>
            <person name="Baker S.E."/>
            <person name="Grigoriev I.V."/>
        </authorList>
    </citation>
    <scope>NUCLEOTIDE SEQUENCE [LARGE SCALE GENOMIC DNA]</scope>
    <source>
        <strain evidence="2">Gv29-8 / FGSC 10586</strain>
    </source>
</reference>
<protein>
    <submittedName>
        <fullName evidence="1">Uncharacterized protein</fullName>
    </submittedName>
</protein>
<dbReference type="AlphaFoldDB" id="G9N3G7"/>
<keyword evidence="2" id="KW-1185">Reference proteome</keyword>
<comment type="caution">
    <text evidence="1">The sequence shown here is derived from an EMBL/GenBank/DDBJ whole genome shotgun (WGS) entry which is preliminary data.</text>
</comment>
<dbReference type="RefSeq" id="XP_013953048.1">
    <property type="nucleotide sequence ID" value="XM_014097573.1"/>
</dbReference>
<dbReference type="GeneID" id="25796885"/>
<evidence type="ECO:0000313" key="2">
    <source>
        <dbReference type="Proteomes" id="UP000007115"/>
    </source>
</evidence>
<evidence type="ECO:0000313" key="1">
    <source>
        <dbReference type="EMBL" id="EHK18851.1"/>
    </source>
</evidence>
<dbReference type="Proteomes" id="UP000007115">
    <property type="component" value="Unassembled WGS sequence"/>
</dbReference>
<gene>
    <name evidence="1" type="ORF">TRIVIDRAFT_66877</name>
</gene>
<dbReference type="EMBL" id="ABDF02000085">
    <property type="protein sequence ID" value="EHK18851.1"/>
    <property type="molecule type" value="Genomic_DNA"/>
</dbReference>
<proteinExistence type="predicted"/>
<dbReference type="HOGENOM" id="CLU_821491_0_0_1"/>
<dbReference type="InParanoid" id="G9N3G7"/>
<name>G9N3G7_HYPVG</name>
<dbReference type="VEuPathDB" id="FungiDB:TRIVIDRAFT_66877"/>
<organism evidence="1 2">
    <name type="scientific">Hypocrea virens (strain Gv29-8 / FGSC 10586)</name>
    <name type="common">Gliocladium virens</name>
    <name type="synonym">Trichoderma virens</name>
    <dbReference type="NCBI Taxonomy" id="413071"/>
    <lineage>
        <taxon>Eukaryota</taxon>
        <taxon>Fungi</taxon>
        <taxon>Dikarya</taxon>
        <taxon>Ascomycota</taxon>
        <taxon>Pezizomycotina</taxon>
        <taxon>Sordariomycetes</taxon>
        <taxon>Hypocreomycetidae</taxon>
        <taxon>Hypocreales</taxon>
        <taxon>Hypocreaceae</taxon>
        <taxon>Trichoderma</taxon>
    </lineage>
</organism>
<accession>G9N3G7</accession>